<evidence type="ECO:0000256" key="3">
    <source>
        <dbReference type="SAM" id="SignalP"/>
    </source>
</evidence>
<evidence type="ECO:0000313" key="5">
    <source>
        <dbReference type="Proteomes" id="UP000237350"/>
    </source>
</evidence>
<evidence type="ECO:0000256" key="1">
    <source>
        <dbReference type="ARBA" id="ARBA00004418"/>
    </source>
</evidence>
<accession>A0A2S4JGV7</accession>
<dbReference type="Gene3D" id="3.40.190.10">
    <property type="entry name" value="Periplasmic binding protein-like II"/>
    <property type="match status" value="2"/>
</dbReference>
<dbReference type="AlphaFoldDB" id="A0A2S4JGV7"/>
<reference evidence="5" key="1">
    <citation type="submission" date="2015-12" db="EMBL/GenBank/DDBJ databases">
        <authorList>
            <person name="Lodha T.D."/>
            <person name="Chintalapati S."/>
            <person name="Chintalapati V.R."/>
            <person name="Sravanthi T."/>
        </authorList>
    </citation>
    <scope>NUCLEOTIDE SEQUENCE [LARGE SCALE GENOMIC DNA]</scope>
    <source>
        <strain evidence="5">JC133</strain>
    </source>
</reference>
<evidence type="ECO:0000256" key="2">
    <source>
        <dbReference type="ARBA" id="ARBA00008520"/>
    </source>
</evidence>
<organism evidence="4 5">
    <name type="scientific">Alkalispirochaeta sphaeroplastigenens</name>
    <dbReference type="NCBI Taxonomy" id="1187066"/>
    <lineage>
        <taxon>Bacteria</taxon>
        <taxon>Pseudomonadati</taxon>
        <taxon>Spirochaetota</taxon>
        <taxon>Spirochaetia</taxon>
        <taxon>Spirochaetales</taxon>
        <taxon>Spirochaetaceae</taxon>
        <taxon>Alkalispirochaeta</taxon>
    </lineage>
</organism>
<dbReference type="CDD" id="cd14748">
    <property type="entry name" value="PBP2_UgpB"/>
    <property type="match status" value="1"/>
</dbReference>
<dbReference type="Proteomes" id="UP000237350">
    <property type="component" value="Unassembled WGS sequence"/>
</dbReference>
<feature type="chain" id="PRO_5015658173" evidence="3">
    <location>
        <begin position="23"/>
        <end position="433"/>
    </location>
</feature>
<dbReference type="PANTHER" id="PTHR43649:SF30">
    <property type="entry name" value="ABC TRANSPORTER SUBSTRATE-BINDING PROTEIN"/>
    <property type="match status" value="1"/>
</dbReference>
<dbReference type="RefSeq" id="WP_245874192.1">
    <property type="nucleotide sequence ID" value="NZ_LPWH01000117.1"/>
</dbReference>
<comment type="similarity">
    <text evidence="2">Belongs to the bacterial solute-binding protein 1 family.</text>
</comment>
<dbReference type="GO" id="GO:0042597">
    <property type="term" value="C:periplasmic space"/>
    <property type="evidence" value="ECO:0007669"/>
    <property type="project" value="UniProtKB-SubCell"/>
</dbReference>
<dbReference type="InterPro" id="IPR006059">
    <property type="entry name" value="SBP"/>
</dbReference>
<sequence length="433" mass="47368">MSKRKVLCTGLVMAVLAGVVYASGGREKSPGEVTIQVAYPVAVDAPISDILDRYAREFEAQNPGIRIEPVYAGGYPDIRTMLQTTMDGGGAPPALSVLLATDLFDLANARYIEPITDLIQAMPDGQAYLEDFIPVFLSNSYYMDEIWSLPFQRSAVMLYYNADLLDEAGIRPPSNWGELAEAARALTVRQNGEVLRWGIEWPSSWPYWLFQPLAMGAGQNIVGEGDAEVFFDHPDVIAAIEYYNSLSERYQATPRGVQASWGNVVPGFVAGDSAMIVHTSGSLARILGQADFAVGVSGIPGREGGQFSVPGGGNLYITRGIPEAQRQAAFQFARFLTEPDRVADFSIATGYIAHRASAFETPALREYIRQHPQAGEARQILATAGKELALQNLGEVRSIFHNYLEAAFNRQMTPGEAMRAAQREADEALRDFR</sequence>
<keyword evidence="5" id="KW-1185">Reference proteome</keyword>
<dbReference type="PANTHER" id="PTHR43649">
    <property type="entry name" value="ARABINOSE-BINDING PROTEIN-RELATED"/>
    <property type="match status" value="1"/>
</dbReference>
<dbReference type="EMBL" id="LPWH01000117">
    <property type="protein sequence ID" value="POQ98788.1"/>
    <property type="molecule type" value="Genomic_DNA"/>
</dbReference>
<dbReference type="InterPro" id="IPR050490">
    <property type="entry name" value="Bact_solute-bd_prot1"/>
</dbReference>
<proteinExistence type="inferred from homology"/>
<dbReference type="SUPFAM" id="SSF53850">
    <property type="entry name" value="Periplasmic binding protein-like II"/>
    <property type="match status" value="1"/>
</dbReference>
<comment type="caution">
    <text evidence="4">The sequence shown here is derived from an EMBL/GenBank/DDBJ whole genome shotgun (WGS) entry which is preliminary data.</text>
</comment>
<dbReference type="Pfam" id="PF13416">
    <property type="entry name" value="SBP_bac_8"/>
    <property type="match status" value="1"/>
</dbReference>
<evidence type="ECO:0000313" key="4">
    <source>
        <dbReference type="EMBL" id="POQ98788.1"/>
    </source>
</evidence>
<keyword evidence="3" id="KW-0732">Signal</keyword>
<feature type="signal peptide" evidence="3">
    <location>
        <begin position="1"/>
        <end position="22"/>
    </location>
</feature>
<comment type="subcellular location">
    <subcellularLocation>
        <location evidence="1">Periplasm</location>
    </subcellularLocation>
</comment>
<name>A0A2S4JGV7_9SPIO</name>
<gene>
    <name evidence="4" type="ORF">AU468_12165</name>
</gene>
<protein>
    <submittedName>
        <fullName evidence="4">ABC transporter substrate-binding protein</fullName>
    </submittedName>
</protein>